<protein>
    <recommendedName>
        <fullName evidence="5">Ubiquitin-like protease family profile domain-containing protein</fullName>
    </recommendedName>
</protein>
<feature type="domain" description="Ubiquitin-like protease family profile" evidence="5">
    <location>
        <begin position="65"/>
        <end position="265"/>
    </location>
</feature>
<dbReference type="SUPFAM" id="SSF54001">
    <property type="entry name" value="Cysteine proteinases"/>
    <property type="match status" value="1"/>
</dbReference>
<keyword evidence="7" id="KW-1185">Reference proteome</keyword>
<dbReference type="OrthoDB" id="3176681at2759"/>
<dbReference type="Gene3D" id="3.40.395.10">
    <property type="entry name" value="Adenoviral Proteinase, Chain A"/>
    <property type="match status" value="1"/>
</dbReference>
<evidence type="ECO:0000313" key="6">
    <source>
        <dbReference type="EMBL" id="KIO19226.1"/>
    </source>
</evidence>
<dbReference type="Proteomes" id="UP000054248">
    <property type="component" value="Unassembled WGS sequence"/>
</dbReference>
<evidence type="ECO:0000256" key="3">
    <source>
        <dbReference type="ARBA" id="ARBA00022801"/>
    </source>
</evidence>
<dbReference type="InterPro" id="IPR038765">
    <property type="entry name" value="Papain-like_cys_pep_sf"/>
</dbReference>
<feature type="compositionally biased region" description="Acidic residues" evidence="4">
    <location>
        <begin position="17"/>
        <end position="29"/>
    </location>
</feature>
<evidence type="ECO:0000256" key="4">
    <source>
        <dbReference type="SAM" id="MobiDB-lite"/>
    </source>
</evidence>
<organism evidence="6 7">
    <name type="scientific">Tulasnella calospora MUT 4182</name>
    <dbReference type="NCBI Taxonomy" id="1051891"/>
    <lineage>
        <taxon>Eukaryota</taxon>
        <taxon>Fungi</taxon>
        <taxon>Dikarya</taxon>
        <taxon>Basidiomycota</taxon>
        <taxon>Agaricomycotina</taxon>
        <taxon>Agaricomycetes</taxon>
        <taxon>Cantharellales</taxon>
        <taxon>Tulasnellaceae</taxon>
        <taxon>Tulasnella</taxon>
    </lineage>
</organism>
<dbReference type="GO" id="GO:0019783">
    <property type="term" value="F:ubiquitin-like protein peptidase activity"/>
    <property type="evidence" value="ECO:0007669"/>
    <property type="project" value="UniProtKB-ARBA"/>
</dbReference>
<feature type="region of interest" description="Disordered" evidence="4">
    <location>
        <begin position="1"/>
        <end position="44"/>
    </location>
</feature>
<evidence type="ECO:0000259" key="5">
    <source>
        <dbReference type="PROSITE" id="PS50600"/>
    </source>
</evidence>
<reference evidence="6 7" key="1">
    <citation type="submission" date="2014-04" db="EMBL/GenBank/DDBJ databases">
        <authorList>
            <consortium name="DOE Joint Genome Institute"/>
            <person name="Kuo A."/>
            <person name="Girlanda M."/>
            <person name="Perotto S."/>
            <person name="Kohler A."/>
            <person name="Nagy L.G."/>
            <person name="Floudas D."/>
            <person name="Copeland A."/>
            <person name="Barry K.W."/>
            <person name="Cichocki N."/>
            <person name="Veneault-Fourrey C."/>
            <person name="LaButti K."/>
            <person name="Lindquist E.A."/>
            <person name="Lipzen A."/>
            <person name="Lundell T."/>
            <person name="Morin E."/>
            <person name="Murat C."/>
            <person name="Sun H."/>
            <person name="Tunlid A."/>
            <person name="Henrissat B."/>
            <person name="Grigoriev I.V."/>
            <person name="Hibbett D.S."/>
            <person name="Martin F."/>
            <person name="Nordberg H.P."/>
            <person name="Cantor M.N."/>
            <person name="Hua S.X."/>
        </authorList>
    </citation>
    <scope>NUCLEOTIDE SEQUENCE [LARGE SCALE GENOMIC DNA]</scope>
    <source>
        <strain evidence="6 7">MUT 4182</strain>
    </source>
</reference>
<evidence type="ECO:0000256" key="2">
    <source>
        <dbReference type="ARBA" id="ARBA00022670"/>
    </source>
</evidence>
<comment type="similarity">
    <text evidence="1">Belongs to the peptidase C48 family.</text>
</comment>
<keyword evidence="3" id="KW-0378">Hydrolase</keyword>
<dbReference type="EMBL" id="KN823233">
    <property type="protein sequence ID" value="KIO19226.1"/>
    <property type="molecule type" value="Genomic_DNA"/>
</dbReference>
<dbReference type="InterPro" id="IPR003653">
    <property type="entry name" value="Peptidase_C48_C"/>
</dbReference>
<reference evidence="7" key="2">
    <citation type="submission" date="2015-01" db="EMBL/GenBank/DDBJ databases">
        <title>Evolutionary Origins and Diversification of the Mycorrhizal Mutualists.</title>
        <authorList>
            <consortium name="DOE Joint Genome Institute"/>
            <consortium name="Mycorrhizal Genomics Consortium"/>
            <person name="Kohler A."/>
            <person name="Kuo A."/>
            <person name="Nagy L.G."/>
            <person name="Floudas D."/>
            <person name="Copeland A."/>
            <person name="Barry K.W."/>
            <person name="Cichocki N."/>
            <person name="Veneault-Fourrey C."/>
            <person name="LaButti K."/>
            <person name="Lindquist E.A."/>
            <person name="Lipzen A."/>
            <person name="Lundell T."/>
            <person name="Morin E."/>
            <person name="Murat C."/>
            <person name="Riley R."/>
            <person name="Ohm R."/>
            <person name="Sun H."/>
            <person name="Tunlid A."/>
            <person name="Henrissat B."/>
            <person name="Grigoriev I.V."/>
            <person name="Hibbett D.S."/>
            <person name="Martin F."/>
        </authorList>
    </citation>
    <scope>NUCLEOTIDE SEQUENCE [LARGE SCALE GENOMIC DNA]</scope>
    <source>
        <strain evidence="7">MUT 4182</strain>
    </source>
</reference>
<dbReference type="GO" id="GO:0006508">
    <property type="term" value="P:proteolysis"/>
    <property type="evidence" value="ECO:0007669"/>
    <property type="project" value="UniProtKB-KW"/>
</dbReference>
<sequence>MSSSVIDYSSDGPLGEVESDCDGDTFEDEERARGDMSSPILVENASTPPPLGVVLRYKGYLDFKHEVYRSDLDSLQNGEELNGRLMDMLLALAHAQMTEDQPTEMANVLVLPTTFGEALLRALGSNASVTSITQASQRISRYHERFWKSRLILIPIQHQHHWILAAITNPHLARDCMAVKPPSQFVHNQDTRPDVSPFCILAFNSLRGSWSVAPLMELLKEFMRYLWSAIHGGVLEHLDSYNVKCPQQLDVVSCGLYVIGFGEALMRAGVSERVRRSAQVW</sequence>
<dbReference type="Pfam" id="PF02902">
    <property type="entry name" value="Peptidase_C48"/>
    <property type="match status" value="1"/>
</dbReference>
<keyword evidence="2" id="KW-0645">Protease</keyword>
<gene>
    <name evidence="6" type="ORF">M407DRAFT_31117</name>
</gene>
<evidence type="ECO:0000256" key="1">
    <source>
        <dbReference type="ARBA" id="ARBA00005234"/>
    </source>
</evidence>
<dbReference type="PROSITE" id="PS50600">
    <property type="entry name" value="ULP_PROTEASE"/>
    <property type="match status" value="1"/>
</dbReference>
<dbReference type="AlphaFoldDB" id="A0A0C3Q652"/>
<dbReference type="HOGENOM" id="CLU_991089_0_0_1"/>
<dbReference type="GO" id="GO:0008234">
    <property type="term" value="F:cysteine-type peptidase activity"/>
    <property type="evidence" value="ECO:0007669"/>
    <property type="project" value="InterPro"/>
</dbReference>
<dbReference type="STRING" id="1051891.A0A0C3Q652"/>
<name>A0A0C3Q652_9AGAM</name>
<accession>A0A0C3Q652</accession>
<proteinExistence type="inferred from homology"/>
<evidence type="ECO:0000313" key="7">
    <source>
        <dbReference type="Proteomes" id="UP000054248"/>
    </source>
</evidence>